<feature type="transmembrane region" description="Helical" evidence="4">
    <location>
        <begin position="56"/>
        <end position="79"/>
    </location>
</feature>
<dbReference type="EMBL" id="GBHO01035516">
    <property type="protein sequence ID" value="JAG08088.1"/>
    <property type="molecule type" value="Transcribed_RNA"/>
</dbReference>
<reference evidence="7" key="2">
    <citation type="submission" date="2014-07" db="EMBL/GenBank/DDBJ databases">
        <authorList>
            <person name="Hull J."/>
        </authorList>
    </citation>
    <scope>NUCLEOTIDE SEQUENCE</scope>
</reference>
<comment type="similarity">
    <text evidence="4">Belongs to the copper transporter (Ctr) (TC 1.A.56) family. SLC31A subfamily.</text>
</comment>
<organism evidence="7">
    <name type="scientific">Lygus hesperus</name>
    <name type="common">Western plant bug</name>
    <dbReference type="NCBI Taxonomy" id="30085"/>
    <lineage>
        <taxon>Eukaryota</taxon>
        <taxon>Metazoa</taxon>
        <taxon>Ecdysozoa</taxon>
        <taxon>Arthropoda</taxon>
        <taxon>Hexapoda</taxon>
        <taxon>Insecta</taxon>
        <taxon>Pterygota</taxon>
        <taxon>Neoptera</taxon>
        <taxon>Paraneoptera</taxon>
        <taxon>Hemiptera</taxon>
        <taxon>Heteroptera</taxon>
        <taxon>Panheteroptera</taxon>
        <taxon>Cimicomorpha</taxon>
        <taxon>Miridae</taxon>
        <taxon>Mirini</taxon>
        <taxon>Lygus</taxon>
    </lineage>
</organism>
<dbReference type="AlphaFoldDB" id="A0A0A9WNP5"/>
<keyword evidence="2 4" id="KW-1133">Transmembrane helix</keyword>
<dbReference type="PANTHER" id="PTHR12483:SF115">
    <property type="entry name" value="COPPER TRANSPORT PROTEIN"/>
    <property type="match status" value="1"/>
</dbReference>
<reference evidence="7" key="1">
    <citation type="journal article" date="2014" name="PLoS ONE">
        <title>Transcriptome-Based Identification of ABC Transporters in the Western Tarnished Plant Bug Lygus hesperus.</title>
        <authorList>
            <person name="Hull J.J."/>
            <person name="Chaney K."/>
            <person name="Geib S.M."/>
            <person name="Fabrick J.A."/>
            <person name="Brent C.S."/>
            <person name="Walsh D."/>
            <person name="Lavine L.C."/>
        </authorList>
    </citation>
    <scope>NUCLEOTIDE SEQUENCE</scope>
</reference>
<feature type="transmembrane region" description="Helical" evidence="4">
    <location>
        <begin position="153"/>
        <end position="170"/>
    </location>
</feature>
<dbReference type="EMBL" id="GBHO01035518">
    <property type="protein sequence ID" value="JAG08086.1"/>
    <property type="molecule type" value="Transcribed_RNA"/>
</dbReference>
<evidence type="ECO:0000256" key="1">
    <source>
        <dbReference type="ARBA" id="ARBA00022692"/>
    </source>
</evidence>
<keyword evidence="4" id="KW-0813">Transport</keyword>
<accession>A0A0A9WNP5</accession>
<sequence>MDHSQHQHHHHMDHDTKVMGPGPMDPAMSMGNHSGHHMMMMMYFHFGTEEVILFDFWRISTISGLLFSMVLVFIAGVFYEGIKFYRCYLEQKERASNYSTVGNAGAPKPPSSSDTIAQRYGRLNLKHVVATLAYSLQVTVSLCLMLVFMTYNVWLCLAVVLGSCVGYFFFSYGKTSDMEFCH</sequence>
<feature type="compositionally biased region" description="Basic residues" evidence="5">
    <location>
        <begin position="1"/>
        <end position="11"/>
    </location>
</feature>
<evidence type="ECO:0000313" key="7">
    <source>
        <dbReference type="EMBL" id="JAG08088.1"/>
    </source>
</evidence>
<dbReference type="InterPro" id="IPR007274">
    <property type="entry name" value="Cop_transporter"/>
</dbReference>
<dbReference type="GO" id="GO:0005375">
    <property type="term" value="F:copper ion transmembrane transporter activity"/>
    <property type="evidence" value="ECO:0007669"/>
    <property type="project" value="UniProtKB-UniRule"/>
</dbReference>
<keyword evidence="4" id="KW-0187">Copper transport</keyword>
<name>A0A0A9WNP5_LYGHE</name>
<evidence type="ECO:0000313" key="6">
    <source>
        <dbReference type="EMBL" id="JAG08086.1"/>
    </source>
</evidence>
<keyword evidence="3 4" id="KW-0472">Membrane</keyword>
<feature type="transmembrane region" description="Helical" evidence="4">
    <location>
        <begin position="128"/>
        <end position="147"/>
    </location>
</feature>
<feature type="region of interest" description="Disordered" evidence="5">
    <location>
        <begin position="1"/>
        <end position="26"/>
    </location>
</feature>
<gene>
    <name evidence="7" type="primary">SLC31A1_1</name>
    <name evidence="6" type="synonym">SLC31A1_0</name>
    <name evidence="6" type="ORF">CM83_59819</name>
    <name evidence="7" type="ORF">CM83_59820</name>
</gene>
<dbReference type="PANTHER" id="PTHR12483">
    <property type="entry name" value="SOLUTE CARRIER FAMILY 31 COPPER TRANSPORTERS"/>
    <property type="match status" value="1"/>
</dbReference>
<evidence type="ECO:0000256" key="4">
    <source>
        <dbReference type="RuleBase" id="RU367022"/>
    </source>
</evidence>
<keyword evidence="4" id="KW-0186">Copper</keyword>
<dbReference type="GO" id="GO:0016020">
    <property type="term" value="C:membrane"/>
    <property type="evidence" value="ECO:0007669"/>
    <property type="project" value="UniProtKB-SubCell"/>
</dbReference>
<evidence type="ECO:0000256" key="3">
    <source>
        <dbReference type="ARBA" id="ARBA00023136"/>
    </source>
</evidence>
<evidence type="ECO:0000256" key="2">
    <source>
        <dbReference type="ARBA" id="ARBA00022989"/>
    </source>
</evidence>
<proteinExistence type="inferred from homology"/>
<keyword evidence="1 4" id="KW-0812">Transmembrane</keyword>
<dbReference type="Pfam" id="PF04145">
    <property type="entry name" value="Ctr"/>
    <property type="match status" value="1"/>
</dbReference>
<evidence type="ECO:0000256" key="5">
    <source>
        <dbReference type="SAM" id="MobiDB-lite"/>
    </source>
</evidence>
<keyword evidence="4" id="KW-0406">Ion transport</keyword>
<comment type="subcellular location">
    <subcellularLocation>
        <location evidence="4">Membrane</location>
        <topology evidence="4">Multi-pass membrane protein</topology>
    </subcellularLocation>
</comment>
<protein>
    <recommendedName>
        <fullName evidence="4">Copper transport protein</fullName>
    </recommendedName>
</protein>